<protein>
    <submittedName>
        <fullName evidence="2">Uncharacterized protein</fullName>
    </submittedName>
</protein>
<comment type="caution">
    <text evidence="2">The sequence shown here is derived from an EMBL/GenBank/DDBJ whole genome shotgun (WGS) entry which is preliminary data.</text>
</comment>
<accession>A0A2W5N7B1</accession>
<dbReference type="EMBL" id="QFQB01000024">
    <property type="protein sequence ID" value="PZQ46625.1"/>
    <property type="molecule type" value="Genomic_DNA"/>
</dbReference>
<name>A0A2W5N7B1_9BACT</name>
<keyword evidence="1" id="KW-0732">Signal</keyword>
<proteinExistence type="predicted"/>
<sequence length="125" mass="13620">MKRPVFFACLAVLYAGMAYAQPSPVAPRTAFFEALYDVPVMPGLEEVKDQAMLFDKPGGKIASVTAASKSIAAEDILGFYGETLPQLGWKKVGQNQYVRGQDRLVMDLVKKPPLTIVHFTLSPAS</sequence>
<gene>
    <name evidence="2" type="ORF">DI551_04770</name>
</gene>
<feature type="signal peptide" evidence="1">
    <location>
        <begin position="1"/>
        <end position="20"/>
    </location>
</feature>
<feature type="chain" id="PRO_5015870661" evidence="1">
    <location>
        <begin position="21"/>
        <end position="125"/>
    </location>
</feature>
<dbReference type="AlphaFoldDB" id="A0A2W5N7B1"/>
<evidence type="ECO:0000313" key="3">
    <source>
        <dbReference type="Proteomes" id="UP000249417"/>
    </source>
</evidence>
<evidence type="ECO:0000313" key="2">
    <source>
        <dbReference type="EMBL" id="PZQ46625.1"/>
    </source>
</evidence>
<organism evidence="2 3">
    <name type="scientific">Micavibrio aeruginosavorus</name>
    <dbReference type="NCBI Taxonomy" id="349221"/>
    <lineage>
        <taxon>Bacteria</taxon>
        <taxon>Pseudomonadati</taxon>
        <taxon>Bdellovibrionota</taxon>
        <taxon>Bdellovibrionia</taxon>
        <taxon>Bdellovibrionales</taxon>
        <taxon>Pseudobdellovibrionaceae</taxon>
        <taxon>Micavibrio</taxon>
    </lineage>
</organism>
<evidence type="ECO:0000256" key="1">
    <source>
        <dbReference type="SAM" id="SignalP"/>
    </source>
</evidence>
<dbReference type="Proteomes" id="UP000249417">
    <property type="component" value="Unassembled WGS sequence"/>
</dbReference>
<reference evidence="2 3" key="1">
    <citation type="submission" date="2017-08" db="EMBL/GenBank/DDBJ databases">
        <title>Infants hospitalized years apart are colonized by the same room-sourced microbial strains.</title>
        <authorList>
            <person name="Brooks B."/>
            <person name="Olm M.R."/>
            <person name="Firek B.A."/>
            <person name="Baker R."/>
            <person name="Thomas B.C."/>
            <person name="Morowitz M.J."/>
            <person name="Banfield J.F."/>
        </authorList>
    </citation>
    <scope>NUCLEOTIDE SEQUENCE [LARGE SCALE GENOMIC DNA]</scope>
    <source>
        <strain evidence="2">S2_005_002_R2_29</strain>
    </source>
</reference>